<reference evidence="15" key="2">
    <citation type="submission" date="2025-08" db="UniProtKB">
        <authorList>
            <consortium name="Ensembl"/>
        </authorList>
    </citation>
    <scope>IDENTIFICATION</scope>
</reference>
<evidence type="ECO:0000256" key="2">
    <source>
        <dbReference type="ARBA" id="ARBA00010688"/>
    </source>
</evidence>
<feature type="active site" description="Proton acceptor" evidence="12">
    <location>
        <position position="299"/>
    </location>
</feature>
<comment type="function">
    <text evidence="13">ATP dependent phosphorylation of adenosine and other related nucleoside analogs to monophosphate derivatives.</text>
</comment>
<evidence type="ECO:0000259" key="14">
    <source>
        <dbReference type="Pfam" id="PF00294"/>
    </source>
</evidence>
<keyword evidence="6 13" id="KW-0547">Nucleotide-binding</keyword>
<evidence type="ECO:0000256" key="6">
    <source>
        <dbReference type="ARBA" id="ARBA00022741"/>
    </source>
</evidence>
<evidence type="ECO:0000256" key="3">
    <source>
        <dbReference type="ARBA" id="ARBA00012119"/>
    </source>
</evidence>
<dbReference type="Ensembl" id="ENSSFOT00015027820.2">
    <property type="protein sequence ID" value="ENSSFOP00015027510.2"/>
    <property type="gene ID" value="ENSSFOG00015017628.2"/>
</dbReference>
<keyword evidence="13" id="KW-0539">Nucleus</keyword>
<evidence type="ECO:0000313" key="16">
    <source>
        <dbReference type="Proteomes" id="UP000694397"/>
    </source>
</evidence>
<accession>A0A8C9S328</accession>
<dbReference type="GeneTree" id="ENSGT00390000014320"/>
<proteinExistence type="inferred from homology"/>
<dbReference type="GO" id="GO:0004001">
    <property type="term" value="F:adenosine kinase activity"/>
    <property type="evidence" value="ECO:0007669"/>
    <property type="project" value="UniProtKB-UniRule"/>
</dbReference>
<dbReference type="FunFam" id="3.40.1190.20:FF:000076">
    <property type="entry name" value="Adenosine kinase"/>
    <property type="match status" value="1"/>
</dbReference>
<keyword evidence="16" id="KW-1185">Reference proteome</keyword>
<dbReference type="InterPro" id="IPR011611">
    <property type="entry name" value="PfkB_dom"/>
</dbReference>
<evidence type="ECO:0000256" key="13">
    <source>
        <dbReference type="RuleBase" id="RU368116"/>
    </source>
</evidence>
<dbReference type="InterPro" id="IPR002173">
    <property type="entry name" value="Carboh/pur_kinase_PfkB_CS"/>
</dbReference>
<comment type="pathway">
    <text evidence="1 13">Purine metabolism; AMP biosynthesis via salvage pathway; AMP from adenosine: step 1/1.</text>
</comment>
<dbReference type="FunFam" id="3.30.1110.10:FF:000001">
    <property type="entry name" value="Adenosine kinase a"/>
    <property type="match status" value="1"/>
</dbReference>
<evidence type="ECO:0000256" key="5">
    <source>
        <dbReference type="ARBA" id="ARBA00022726"/>
    </source>
</evidence>
<dbReference type="GO" id="GO:0006166">
    <property type="term" value="P:purine ribonucleoside salvage"/>
    <property type="evidence" value="ECO:0007669"/>
    <property type="project" value="UniProtKB-KW"/>
</dbReference>
<reference evidence="15 16" key="1">
    <citation type="submission" date="2019-04" db="EMBL/GenBank/DDBJ databases">
        <authorList>
            <consortium name="Wellcome Sanger Institute Data Sharing"/>
        </authorList>
    </citation>
    <scope>NUCLEOTIDE SEQUENCE [LARGE SCALE GENOMIC DNA]</scope>
</reference>
<evidence type="ECO:0000256" key="10">
    <source>
        <dbReference type="ARBA" id="ARBA00051362"/>
    </source>
</evidence>
<evidence type="ECO:0000313" key="15">
    <source>
        <dbReference type="Ensembl" id="ENSSFOP00015027510.2"/>
    </source>
</evidence>
<evidence type="ECO:0000256" key="7">
    <source>
        <dbReference type="ARBA" id="ARBA00022777"/>
    </source>
</evidence>
<sequence>LPATQNALFGMGNPLLDICAVVDKDFLDKYGLKPNDQILAEDKHKELFDELVKKFKVEYHAGGSTQNSIKIAQWMIQEPHKVATFFGCIGTDKFGEILKKKAEEAHVDAHYYEQEEEPTGTCAACITGDNRSLVANLAAANCYKKEKHLDLEGNWALVEKAKIYYIAGFFLTVSPESILKVAKHASEHNKVFALNLSAPFISQFYKKPMMEVMPYVDILFGNETEASTFAREQGFETEDIEEIAKKAQSLSKENKKRQRIVVFTQGKDGTIVTKGDKAMTFPVLEIDQSEIVDTNGAGDAFVGGFLSQLVQERSLEQCIRAGHYAANVVIRRAGCTFPEKPDFH</sequence>
<keyword evidence="8 13" id="KW-0067">ATP-binding</keyword>
<organism evidence="15 16">
    <name type="scientific">Scleropages formosus</name>
    <name type="common">Asian bonytongue</name>
    <name type="synonym">Osteoglossum formosum</name>
    <dbReference type="NCBI Taxonomy" id="113540"/>
    <lineage>
        <taxon>Eukaryota</taxon>
        <taxon>Metazoa</taxon>
        <taxon>Chordata</taxon>
        <taxon>Craniata</taxon>
        <taxon>Vertebrata</taxon>
        <taxon>Euteleostomi</taxon>
        <taxon>Actinopterygii</taxon>
        <taxon>Neopterygii</taxon>
        <taxon>Teleostei</taxon>
        <taxon>Osteoglossocephala</taxon>
        <taxon>Osteoglossomorpha</taxon>
        <taxon>Osteoglossiformes</taxon>
        <taxon>Osteoglossidae</taxon>
        <taxon>Scleropages</taxon>
    </lineage>
</organism>
<evidence type="ECO:0000256" key="4">
    <source>
        <dbReference type="ARBA" id="ARBA00022679"/>
    </source>
</evidence>
<comment type="subcellular location">
    <subcellularLocation>
        <location evidence="13">Nucleus</location>
    </subcellularLocation>
</comment>
<dbReference type="SUPFAM" id="SSF53613">
    <property type="entry name" value="Ribokinase-like"/>
    <property type="match status" value="1"/>
</dbReference>
<keyword evidence="5 13" id="KW-0660">Purine salvage</keyword>
<dbReference type="GO" id="GO:0044209">
    <property type="term" value="P:AMP salvage"/>
    <property type="evidence" value="ECO:0007669"/>
    <property type="project" value="UniProtKB-UniRule"/>
</dbReference>
<dbReference type="Gene3D" id="3.30.1110.10">
    <property type="match status" value="1"/>
</dbReference>
<dbReference type="GO" id="GO:0005634">
    <property type="term" value="C:nucleus"/>
    <property type="evidence" value="ECO:0007669"/>
    <property type="project" value="UniProtKB-SubCell"/>
</dbReference>
<comment type="subunit">
    <text evidence="13">Monomer.</text>
</comment>
<dbReference type="InterPro" id="IPR029056">
    <property type="entry name" value="Ribokinase-like"/>
</dbReference>
<dbReference type="PANTHER" id="PTHR45769:SF3">
    <property type="entry name" value="ADENOSINE KINASE"/>
    <property type="match status" value="1"/>
</dbReference>
<dbReference type="GO" id="GO:0006144">
    <property type="term" value="P:purine nucleobase metabolic process"/>
    <property type="evidence" value="ECO:0007669"/>
    <property type="project" value="TreeGrafter"/>
</dbReference>
<evidence type="ECO:0000256" key="12">
    <source>
        <dbReference type="PIRSR" id="PIRSR601805-1"/>
    </source>
</evidence>
<dbReference type="GO" id="GO:0005829">
    <property type="term" value="C:cytosol"/>
    <property type="evidence" value="ECO:0007669"/>
    <property type="project" value="TreeGrafter"/>
</dbReference>
<evidence type="ECO:0000256" key="8">
    <source>
        <dbReference type="ARBA" id="ARBA00022840"/>
    </source>
</evidence>
<keyword evidence="4 13" id="KW-0808">Transferase</keyword>
<dbReference type="PANTHER" id="PTHR45769">
    <property type="entry name" value="ADENOSINE KINASE"/>
    <property type="match status" value="1"/>
</dbReference>
<name>A0A8C9S328_SCLFO</name>
<feature type="domain" description="Carbohydrate kinase PfkB" evidence="14">
    <location>
        <begin position="26"/>
        <end position="338"/>
    </location>
</feature>
<dbReference type="GO" id="GO:0005524">
    <property type="term" value="F:ATP binding"/>
    <property type="evidence" value="ECO:0007669"/>
    <property type="project" value="UniProtKB-UniRule"/>
</dbReference>
<dbReference type="Proteomes" id="UP000694397">
    <property type="component" value="Chromosome 8"/>
</dbReference>
<dbReference type="Pfam" id="PF00294">
    <property type="entry name" value="PfkB"/>
    <property type="match status" value="1"/>
</dbReference>
<evidence type="ECO:0000256" key="11">
    <source>
        <dbReference type="ARBA" id="ARBA00068771"/>
    </source>
</evidence>
<keyword evidence="7 13" id="KW-0418">Kinase</keyword>
<dbReference type="EC" id="2.7.1.20" evidence="3 13"/>
<keyword evidence="9 13" id="KW-0460">Magnesium</keyword>
<evidence type="ECO:0000256" key="1">
    <source>
        <dbReference type="ARBA" id="ARBA00004801"/>
    </source>
</evidence>
<comment type="catalytic activity">
    <reaction evidence="10 13">
        <text>adenosine + ATP = AMP + ADP + H(+)</text>
        <dbReference type="Rhea" id="RHEA:20824"/>
        <dbReference type="ChEBI" id="CHEBI:15378"/>
        <dbReference type="ChEBI" id="CHEBI:16335"/>
        <dbReference type="ChEBI" id="CHEBI:30616"/>
        <dbReference type="ChEBI" id="CHEBI:456215"/>
        <dbReference type="ChEBI" id="CHEBI:456216"/>
        <dbReference type="EC" id="2.7.1.20"/>
    </reaction>
</comment>
<dbReference type="PRINTS" id="PR00989">
    <property type="entry name" value="ADENOKINASE"/>
</dbReference>
<dbReference type="CDD" id="cd01168">
    <property type="entry name" value="adenosine_kinase"/>
    <property type="match status" value="1"/>
</dbReference>
<protein>
    <recommendedName>
        <fullName evidence="11 13">Adenosine kinase</fullName>
        <shortName evidence="13">AK</shortName>
        <ecNumber evidence="3 13">2.7.1.20</ecNumber>
    </recommendedName>
    <alternativeName>
        <fullName evidence="13">Adenosine 5'-phosphotransferase</fullName>
    </alternativeName>
</protein>
<dbReference type="Gene3D" id="3.40.1190.20">
    <property type="match status" value="1"/>
</dbReference>
<dbReference type="AlphaFoldDB" id="A0A8C9S328"/>
<dbReference type="InterPro" id="IPR001805">
    <property type="entry name" value="Adenokinase"/>
</dbReference>
<reference evidence="15" key="3">
    <citation type="submission" date="2025-09" db="UniProtKB">
        <authorList>
            <consortium name="Ensembl"/>
        </authorList>
    </citation>
    <scope>IDENTIFICATION</scope>
</reference>
<comment type="cofactor">
    <cofactor evidence="13">
        <name>Mg(2+)</name>
        <dbReference type="ChEBI" id="CHEBI:18420"/>
    </cofactor>
    <text evidence="13">Binds 3 Mg(2+) ions per subunit.</text>
</comment>
<comment type="similarity">
    <text evidence="2 13">Belongs to the carbohydrate kinase PfkB family.</text>
</comment>
<gene>
    <name evidence="15" type="primary">ADK</name>
    <name evidence="15" type="synonym">adka</name>
</gene>
<dbReference type="PROSITE" id="PS00584">
    <property type="entry name" value="PFKB_KINASES_2"/>
    <property type="match status" value="1"/>
</dbReference>
<dbReference type="UniPathway" id="UPA00588">
    <property type="reaction ID" value="UER00659"/>
</dbReference>
<evidence type="ECO:0000256" key="9">
    <source>
        <dbReference type="ARBA" id="ARBA00022842"/>
    </source>
</evidence>